<dbReference type="EMBL" id="UZAL01038258">
    <property type="protein sequence ID" value="VDP73281.1"/>
    <property type="molecule type" value="Genomic_DNA"/>
</dbReference>
<evidence type="ECO:0000313" key="1">
    <source>
        <dbReference type="EMBL" id="VDP73281.1"/>
    </source>
</evidence>
<dbReference type="AlphaFoldDB" id="A0A3P8FTU0"/>
<gene>
    <name evidence="1" type="ORF">SMTD_LOCUS17139</name>
</gene>
<dbReference type="Proteomes" id="UP000269396">
    <property type="component" value="Unassembled WGS sequence"/>
</dbReference>
<organism evidence="1 2">
    <name type="scientific">Schistosoma mattheei</name>
    <dbReference type="NCBI Taxonomy" id="31246"/>
    <lineage>
        <taxon>Eukaryota</taxon>
        <taxon>Metazoa</taxon>
        <taxon>Spiralia</taxon>
        <taxon>Lophotrochozoa</taxon>
        <taxon>Platyhelminthes</taxon>
        <taxon>Trematoda</taxon>
        <taxon>Digenea</taxon>
        <taxon>Strigeidida</taxon>
        <taxon>Schistosomatoidea</taxon>
        <taxon>Schistosomatidae</taxon>
        <taxon>Schistosoma</taxon>
    </lineage>
</organism>
<name>A0A3P8FTU0_9TREM</name>
<sequence>MPGSQLPHHLMMIQRDFDYFQVLIVDKLLILVNHPMDSWMQISLSVEHLDQLY</sequence>
<proteinExistence type="predicted"/>
<protein>
    <submittedName>
        <fullName evidence="1">Uncharacterized protein</fullName>
    </submittedName>
</protein>
<accession>A0A3P8FTU0</accession>
<reference evidence="1 2" key="1">
    <citation type="submission" date="2018-11" db="EMBL/GenBank/DDBJ databases">
        <authorList>
            <consortium name="Pathogen Informatics"/>
        </authorList>
    </citation>
    <scope>NUCLEOTIDE SEQUENCE [LARGE SCALE GENOMIC DNA]</scope>
    <source>
        <strain>Denwood</strain>
        <strain evidence="2">Zambia</strain>
    </source>
</reference>
<evidence type="ECO:0000313" key="2">
    <source>
        <dbReference type="Proteomes" id="UP000269396"/>
    </source>
</evidence>
<keyword evidence="2" id="KW-1185">Reference proteome</keyword>